<accession>A0ABY9HYJ8</accession>
<evidence type="ECO:0000313" key="1">
    <source>
        <dbReference type="EMBL" id="WLQ39648.1"/>
    </source>
</evidence>
<evidence type="ECO:0000313" key="2">
    <source>
        <dbReference type="Proteomes" id="UP001229952"/>
    </source>
</evidence>
<dbReference type="EMBL" id="CP120992">
    <property type="protein sequence ID" value="WLQ39648.1"/>
    <property type="molecule type" value="Genomic_DNA"/>
</dbReference>
<proteinExistence type="predicted"/>
<reference evidence="1 2" key="1">
    <citation type="submission" date="2023-03" db="EMBL/GenBank/DDBJ databases">
        <title>Isolation and description of six Streptomyces strains from soil environments, able to metabolize different microbial glucans.</title>
        <authorList>
            <person name="Widen T."/>
            <person name="Larsbrink J."/>
        </authorList>
    </citation>
    <scope>NUCLEOTIDE SEQUENCE [LARGE SCALE GENOMIC DNA]</scope>
    <source>
        <strain evidence="1 2">Mut2</strain>
    </source>
</reference>
<keyword evidence="2" id="KW-1185">Reference proteome</keyword>
<name>A0ABY9HYJ8_9ACTN</name>
<organism evidence="1 2">
    <name type="scientific">Streptomyces laculatispora</name>
    <dbReference type="NCBI Taxonomy" id="887464"/>
    <lineage>
        <taxon>Bacteria</taxon>
        <taxon>Bacillati</taxon>
        <taxon>Actinomycetota</taxon>
        <taxon>Actinomycetes</taxon>
        <taxon>Kitasatosporales</taxon>
        <taxon>Streptomycetaceae</taxon>
        <taxon>Streptomyces</taxon>
    </lineage>
</organism>
<sequence>MHDDLLLEALVDQGLLDGLAGMLGDLVQQGDARGVVRRPAKPRK</sequence>
<dbReference type="Proteomes" id="UP001229952">
    <property type="component" value="Chromosome"/>
</dbReference>
<protein>
    <recommendedName>
        <fullName evidence="3">Transposase</fullName>
    </recommendedName>
</protein>
<evidence type="ECO:0008006" key="3">
    <source>
        <dbReference type="Google" id="ProtNLM"/>
    </source>
</evidence>
<gene>
    <name evidence="1" type="ORF">P8A22_06310</name>
</gene>